<evidence type="ECO:0000256" key="7">
    <source>
        <dbReference type="SAM" id="SignalP"/>
    </source>
</evidence>
<dbReference type="EMBL" id="LPXN01000093">
    <property type="protein sequence ID" value="KZD09991.1"/>
    <property type="molecule type" value="Genomic_DNA"/>
</dbReference>
<dbReference type="STRING" id="580166.AUP43_06345"/>
<keyword evidence="3 6" id="KW-0479">Metal-binding</keyword>
<dbReference type="PROSITE" id="PS51007">
    <property type="entry name" value="CYTC"/>
    <property type="match status" value="1"/>
</dbReference>
<evidence type="ECO:0000313" key="9">
    <source>
        <dbReference type="EMBL" id="KZD09991.1"/>
    </source>
</evidence>
<evidence type="ECO:0000256" key="5">
    <source>
        <dbReference type="ARBA" id="ARBA00023004"/>
    </source>
</evidence>
<dbReference type="Gene3D" id="1.10.760.10">
    <property type="entry name" value="Cytochrome c-like domain"/>
    <property type="match status" value="1"/>
</dbReference>
<dbReference type="GO" id="GO:0020037">
    <property type="term" value="F:heme binding"/>
    <property type="evidence" value="ECO:0007669"/>
    <property type="project" value="InterPro"/>
</dbReference>
<accession>A0A154W908</accession>
<feature type="signal peptide" evidence="7">
    <location>
        <begin position="1"/>
        <end position="24"/>
    </location>
</feature>
<dbReference type="InterPro" id="IPR036909">
    <property type="entry name" value="Cyt_c-like_dom_sf"/>
</dbReference>
<protein>
    <submittedName>
        <fullName evidence="9">Cytochrome C</fullName>
    </submittedName>
</protein>
<gene>
    <name evidence="9" type="ORF">AUP43_06345</name>
</gene>
<evidence type="ECO:0000259" key="8">
    <source>
        <dbReference type="PROSITE" id="PS51007"/>
    </source>
</evidence>
<evidence type="ECO:0000313" key="10">
    <source>
        <dbReference type="Proteomes" id="UP000076400"/>
    </source>
</evidence>
<dbReference type="RefSeq" id="WP_067553981.1">
    <property type="nucleotide sequence ID" value="NZ_LPXN01000093.1"/>
</dbReference>
<organism evidence="9 10">
    <name type="scientific">Oceanibaculum pacificum</name>
    <dbReference type="NCBI Taxonomy" id="580166"/>
    <lineage>
        <taxon>Bacteria</taxon>
        <taxon>Pseudomonadati</taxon>
        <taxon>Pseudomonadota</taxon>
        <taxon>Alphaproteobacteria</taxon>
        <taxon>Rhodospirillales</taxon>
        <taxon>Oceanibaculaceae</taxon>
        <taxon>Oceanibaculum</taxon>
    </lineage>
</organism>
<dbReference type="AlphaFoldDB" id="A0A154W908"/>
<reference evidence="9 10" key="1">
    <citation type="submission" date="2015-12" db="EMBL/GenBank/DDBJ databases">
        <title>Genome sequence of Oceanibaculum pacificum MCCC 1A02656.</title>
        <authorList>
            <person name="Lu L."/>
            <person name="Lai Q."/>
            <person name="Shao Z."/>
            <person name="Qian P."/>
        </authorList>
    </citation>
    <scope>NUCLEOTIDE SEQUENCE [LARGE SCALE GENOMIC DNA]</scope>
    <source>
        <strain evidence="9 10">MCCC 1A02656</strain>
    </source>
</reference>
<dbReference type="PANTHER" id="PTHR11961">
    <property type="entry name" value="CYTOCHROME C"/>
    <property type="match status" value="1"/>
</dbReference>
<dbReference type="SUPFAM" id="SSF46626">
    <property type="entry name" value="Cytochrome c"/>
    <property type="match status" value="1"/>
</dbReference>
<dbReference type="PRINTS" id="PR00604">
    <property type="entry name" value="CYTCHRMECIAB"/>
</dbReference>
<proteinExistence type="predicted"/>
<keyword evidence="5 6" id="KW-0408">Iron</keyword>
<evidence type="ECO:0000256" key="4">
    <source>
        <dbReference type="ARBA" id="ARBA00022982"/>
    </source>
</evidence>
<keyword evidence="7" id="KW-0732">Signal</keyword>
<dbReference type="GO" id="GO:0046872">
    <property type="term" value="F:metal ion binding"/>
    <property type="evidence" value="ECO:0007669"/>
    <property type="project" value="UniProtKB-KW"/>
</dbReference>
<evidence type="ECO:0000256" key="3">
    <source>
        <dbReference type="ARBA" id="ARBA00022723"/>
    </source>
</evidence>
<evidence type="ECO:0000256" key="2">
    <source>
        <dbReference type="ARBA" id="ARBA00022617"/>
    </source>
</evidence>
<dbReference type="Proteomes" id="UP000076400">
    <property type="component" value="Unassembled WGS sequence"/>
</dbReference>
<name>A0A154W908_9PROT</name>
<sequence>MRKPALIALAMMAATAAANAPALAAGDAAAGQKIFNKCRACHVADKTTNRVGPHLADVIGRKAGSVENFKYSDAMKTAGDNGLTWTEENLAKYMKEPKEFIPGNRMAFVGLKKDQEIADLIAYLEAAGQ</sequence>
<evidence type="ECO:0000256" key="6">
    <source>
        <dbReference type="PROSITE-ProRule" id="PRU00433"/>
    </source>
</evidence>
<keyword evidence="2 6" id="KW-0349">Heme</keyword>
<dbReference type="InterPro" id="IPR009056">
    <property type="entry name" value="Cyt_c-like_dom"/>
</dbReference>
<dbReference type="InterPro" id="IPR002327">
    <property type="entry name" value="Cyt_c_1A/1B"/>
</dbReference>
<keyword evidence="10" id="KW-1185">Reference proteome</keyword>
<dbReference type="Pfam" id="PF00034">
    <property type="entry name" value="Cytochrom_C"/>
    <property type="match status" value="1"/>
</dbReference>
<feature type="chain" id="PRO_5007602293" evidence="7">
    <location>
        <begin position="25"/>
        <end position="129"/>
    </location>
</feature>
<comment type="caution">
    <text evidence="9">The sequence shown here is derived from an EMBL/GenBank/DDBJ whole genome shotgun (WGS) entry which is preliminary data.</text>
</comment>
<feature type="domain" description="Cytochrome c" evidence="8">
    <location>
        <begin position="26"/>
        <end position="128"/>
    </location>
</feature>
<dbReference type="OrthoDB" id="9805828at2"/>
<dbReference type="GO" id="GO:0009055">
    <property type="term" value="F:electron transfer activity"/>
    <property type="evidence" value="ECO:0007669"/>
    <property type="project" value="InterPro"/>
</dbReference>
<keyword evidence="4" id="KW-0249">Electron transport</keyword>
<keyword evidence="1" id="KW-0813">Transport</keyword>
<evidence type="ECO:0000256" key="1">
    <source>
        <dbReference type="ARBA" id="ARBA00022448"/>
    </source>
</evidence>